<feature type="signal peptide" evidence="2">
    <location>
        <begin position="1"/>
        <end position="17"/>
    </location>
</feature>
<reference evidence="3 4" key="1">
    <citation type="journal article" date="2019" name="Sci. Rep.">
        <title>Orb-weaving spider Araneus ventricosus genome elucidates the spidroin gene catalogue.</title>
        <authorList>
            <person name="Kono N."/>
            <person name="Nakamura H."/>
            <person name="Ohtoshi R."/>
            <person name="Moran D.A.P."/>
            <person name="Shinohara A."/>
            <person name="Yoshida Y."/>
            <person name="Fujiwara M."/>
            <person name="Mori M."/>
            <person name="Tomita M."/>
            <person name="Arakawa K."/>
        </authorList>
    </citation>
    <scope>NUCLEOTIDE SEQUENCE [LARGE SCALE GENOMIC DNA]</scope>
</reference>
<keyword evidence="4" id="KW-1185">Reference proteome</keyword>
<protein>
    <submittedName>
        <fullName evidence="3">Uncharacterized protein</fullName>
    </submittedName>
</protein>
<name>A0A4Y2FMG7_ARAVE</name>
<feature type="region of interest" description="Disordered" evidence="1">
    <location>
        <begin position="87"/>
        <end position="135"/>
    </location>
</feature>
<feature type="chain" id="PRO_5021394949" evidence="2">
    <location>
        <begin position="18"/>
        <end position="135"/>
    </location>
</feature>
<dbReference type="AlphaFoldDB" id="A0A4Y2FMG7"/>
<dbReference type="EMBL" id="BGPR01250888">
    <property type="protein sequence ID" value="GBM41698.1"/>
    <property type="molecule type" value="Genomic_DNA"/>
</dbReference>
<gene>
    <name evidence="3" type="ORF">AVEN_88332_1</name>
</gene>
<sequence length="135" mass="14409">MKLLSSLTLFPWAVWLAIEDFKCLIRHAASYKNKKIPPHLSFTKVLRNDILFTNFNDGGNGNIFHVGGNEDHGDACGGSNRNSRDILCGGGDDDASGSGRKDDPRSGGGACDEDGGGGDGDQDDNRDGRDDMPIP</sequence>
<evidence type="ECO:0000313" key="4">
    <source>
        <dbReference type="Proteomes" id="UP000499080"/>
    </source>
</evidence>
<accession>A0A4Y2FMG7</accession>
<feature type="compositionally biased region" description="Basic and acidic residues" evidence="1">
    <location>
        <begin position="123"/>
        <end position="135"/>
    </location>
</feature>
<evidence type="ECO:0000313" key="3">
    <source>
        <dbReference type="EMBL" id="GBM41698.1"/>
    </source>
</evidence>
<organism evidence="3 4">
    <name type="scientific">Araneus ventricosus</name>
    <name type="common">Orbweaver spider</name>
    <name type="synonym">Epeira ventricosa</name>
    <dbReference type="NCBI Taxonomy" id="182803"/>
    <lineage>
        <taxon>Eukaryota</taxon>
        <taxon>Metazoa</taxon>
        <taxon>Ecdysozoa</taxon>
        <taxon>Arthropoda</taxon>
        <taxon>Chelicerata</taxon>
        <taxon>Arachnida</taxon>
        <taxon>Araneae</taxon>
        <taxon>Araneomorphae</taxon>
        <taxon>Entelegynae</taxon>
        <taxon>Araneoidea</taxon>
        <taxon>Araneidae</taxon>
        <taxon>Araneus</taxon>
    </lineage>
</organism>
<proteinExistence type="predicted"/>
<dbReference type="Proteomes" id="UP000499080">
    <property type="component" value="Unassembled WGS sequence"/>
</dbReference>
<evidence type="ECO:0000256" key="1">
    <source>
        <dbReference type="SAM" id="MobiDB-lite"/>
    </source>
</evidence>
<feature type="compositionally biased region" description="Acidic residues" evidence="1">
    <location>
        <begin position="111"/>
        <end position="122"/>
    </location>
</feature>
<evidence type="ECO:0000256" key="2">
    <source>
        <dbReference type="SAM" id="SignalP"/>
    </source>
</evidence>
<comment type="caution">
    <text evidence="3">The sequence shown here is derived from an EMBL/GenBank/DDBJ whole genome shotgun (WGS) entry which is preliminary data.</text>
</comment>
<keyword evidence="2" id="KW-0732">Signal</keyword>